<dbReference type="PROSITE" id="PS01186">
    <property type="entry name" value="EGF_2"/>
    <property type="match status" value="12"/>
</dbReference>
<evidence type="ECO:0000313" key="14">
    <source>
        <dbReference type="EMBL" id="KAL3837467.1"/>
    </source>
</evidence>
<evidence type="ECO:0008006" key="16">
    <source>
        <dbReference type="Google" id="ProtNLM"/>
    </source>
</evidence>
<keyword evidence="10" id="KW-1133">Transmembrane helix</keyword>
<feature type="domain" description="EGF-like" evidence="11">
    <location>
        <begin position="1403"/>
        <end position="1444"/>
    </location>
</feature>
<evidence type="ECO:0000259" key="12">
    <source>
        <dbReference type="PROSITE" id="PS50856"/>
    </source>
</evidence>
<dbReference type="InterPro" id="IPR003886">
    <property type="entry name" value="NIDO_dom"/>
</dbReference>
<dbReference type="SUPFAM" id="SSF57196">
    <property type="entry name" value="EGF/Laminin"/>
    <property type="match status" value="3"/>
</dbReference>
<feature type="disulfide bond" evidence="9">
    <location>
        <begin position="65"/>
        <end position="74"/>
    </location>
</feature>
<keyword evidence="5" id="KW-0106">Calcium</keyword>
<dbReference type="PROSITE" id="PS00022">
    <property type="entry name" value="EGF_1"/>
    <property type="match status" value="2"/>
</dbReference>
<feature type="domain" description="VWFD" evidence="13">
    <location>
        <begin position="455"/>
        <end position="664"/>
    </location>
</feature>
<feature type="domain" description="EGF-like" evidence="11">
    <location>
        <begin position="1143"/>
        <end position="1184"/>
    </location>
</feature>
<dbReference type="PANTHER" id="PTHR24039">
    <property type="entry name" value="FIBRILLIN-RELATED"/>
    <property type="match status" value="1"/>
</dbReference>
<dbReference type="Pfam" id="PF12662">
    <property type="entry name" value="cEGF"/>
    <property type="match status" value="1"/>
</dbReference>
<feature type="domain" description="EGF-like" evidence="11">
    <location>
        <begin position="1061"/>
        <end position="1099"/>
    </location>
</feature>
<keyword evidence="6 10" id="KW-0472">Membrane</keyword>
<dbReference type="InterPro" id="IPR026823">
    <property type="entry name" value="cEGF"/>
</dbReference>
<dbReference type="FunFam" id="2.10.25.10:FF:000125">
    <property type="entry name" value="Neurogenic locus notch protein-like"/>
    <property type="match status" value="1"/>
</dbReference>
<feature type="disulfide bond" evidence="9">
    <location>
        <begin position="1852"/>
        <end position="1861"/>
    </location>
</feature>
<keyword evidence="10" id="KW-0812">Transmembrane</keyword>
<feature type="non-terminal residue" evidence="14">
    <location>
        <position position="2214"/>
    </location>
</feature>
<dbReference type="InterPro" id="IPR005533">
    <property type="entry name" value="AMOP_dom"/>
</dbReference>
<dbReference type="SMART" id="SM00179">
    <property type="entry name" value="EGF_CA"/>
    <property type="match status" value="19"/>
</dbReference>
<protein>
    <recommendedName>
        <fullName evidence="16">Mucin-like protein</fullName>
    </recommendedName>
</protein>
<keyword evidence="4" id="KW-0677">Repeat</keyword>
<dbReference type="InterPro" id="IPR001881">
    <property type="entry name" value="EGF-like_Ca-bd_dom"/>
</dbReference>
<evidence type="ECO:0000256" key="8">
    <source>
        <dbReference type="ARBA" id="ARBA00023180"/>
    </source>
</evidence>
<dbReference type="InterPro" id="IPR049883">
    <property type="entry name" value="NOTCH1_EGF-like"/>
</dbReference>
<keyword evidence="15" id="KW-1185">Reference proteome</keyword>
<dbReference type="PROSITE" id="PS50026">
    <property type="entry name" value="EGF_3"/>
    <property type="match status" value="10"/>
</dbReference>
<dbReference type="InterPro" id="IPR001846">
    <property type="entry name" value="VWF_type-D"/>
</dbReference>
<name>A0ABD3TK71_SINWO</name>
<evidence type="ECO:0000256" key="5">
    <source>
        <dbReference type="ARBA" id="ARBA00022837"/>
    </source>
</evidence>
<dbReference type="InterPro" id="IPR000152">
    <property type="entry name" value="EGF-type_Asp/Asn_hydroxyl_site"/>
</dbReference>
<comment type="caution">
    <text evidence="9">Lacks conserved residue(s) required for the propagation of feature annotation.</text>
</comment>
<dbReference type="PROSITE" id="PS51233">
    <property type="entry name" value="VWFD"/>
    <property type="match status" value="1"/>
</dbReference>
<dbReference type="SMART" id="SM00216">
    <property type="entry name" value="VWD"/>
    <property type="match status" value="1"/>
</dbReference>
<dbReference type="Gene3D" id="2.10.25.10">
    <property type="entry name" value="Laminin"/>
    <property type="match status" value="20"/>
</dbReference>
<feature type="domain" description="EGF-like" evidence="11">
    <location>
        <begin position="1"/>
        <end position="37"/>
    </location>
</feature>
<evidence type="ECO:0000259" key="13">
    <source>
        <dbReference type="PROSITE" id="PS51233"/>
    </source>
</evidence>
<feature type="domain" description="EGF-like" evidence="11">
    <location>
        <begin position="39"/>
        <end position="75"/>
    </location>
</feature>
<dbReference type="FunFam" id="2.10.25.10:FF:000005">
    <property type="entry name" value="Fibrillin 2"/>
    <property type="match status" value="2"/>
</dbReference>
<evidence type="ECO:0000256" key="6">
    <source>
        <dbReference type="ARBA" id="ARBA00023136"/>
    </source>
</evidence>
<dbReference type="FunFam" id="2.10.25.10:FF:000031">
    <property type="entry name" value="neurogenic locus notch homolog protein 3"/>
    <property type="match status" value="1"/>
</dbReference>
<feature type="disulfide bond" evidence="9">
    <location>
        <begin position="27"/>
        <end position="36"/>
    </location>
</feature>
<evidence type="ECO:0000256" key="2">
    <source>
        <dbReference type="ARBA" id="ARBA00022536"/>
    </source>
</evidence>
<evidence type="ECO:0000256" key="4">
    <source>
        <dbReference type="ARBA" id="ARBA00022737"/>
    </source>
</evidence>
<evidence type="ECO:0000256" key="3">
    <source>
        <dbReference type="ARBA" id="ARBA00022729"/>
    </source>
</evidence>
<dbReference type="Pfam" id="PF00008">
    <property type="entry name" value="EGF"/>
    <property type="match status" value="2"/>
</dbReference>
<feature type="domain" description="EGF-like" evidence="11">
    <location>
        <begin position="1656"/>
        <end position="1696"/>
    </location>
</feature>
<feature type="domain" description="EGF-like" evidence="11">
    <location>
        <begin position="1786"/>
        <end position="1824"/>
    </location>
</feature>
<dbReference type="CDD" id="cd00054">
    <property type="entry name" value="EGF_CA"/>
    <property type="match status" value="8"/>
</dbReference>
<proteinExistence type="predicted"/>
<evidence type="ECO:0000259" key="11">
    <source>
        <dbReference type="PROSITE" id="PS50026"/>
    </source>
</evidence>
<keyword evidence="3" id="KW-0732">Signal</keyword>
<evidence type="ECO:0000256" key="1">
    <source>
        <dbReference type="ARBA" id="ARBA00004370"/>
    </source>
</evidence>
<dbReference type="FunFam" id="2.10.25.10:FF:000038">
    <property type="entry name" value="Fibrillin 2"/>
    <property type="match status" value="1"/>
</dbReference>
<evidence type="ECO:0000256" key="10">
    <source>
        <dbReference type="SAM" id="Phobius"/>
    </source>
</evidence>
<dbReference type="Proteomes" id="UP001634394">
    <property type="component" value="Unassembled WGS sequence"/>
</dbReference>
<dbReference type="PROSITE" id="PS00010">
    <property type="entry name" value="ASX_HYDROXYL"/>
    <property type="match status" value="14"/>
</dbReference>
<evidence type="ECO:0000313" key="15">
    <source>
        <dbReference type="Proteomes" id="UP001634394"/>
    </source>
</evidence>
<dbReference type="InterPro" id="IPR018097">
    <property type="entry name" value="EGF_Ca-bd_CS"/>
</dbReference>
<evidence type="ECO:0000256" key="9">
    <source>
        <dbReference type="PROSITE-ProRule" id="PRU00076"/>
    </source>
</evidence>
<comment type="subcellular location">
    <subcellularLocation>
        <location evidence="1">Membrane</location>
    </subcellularLocation>
</comment>
<dbReference type="InterPro" id="IPR000742">
    <property type="entry name" value="EGF"/>
</dbReference>
<feature type="transmembrane region" description="Helical" evidence="10">
    <location>
        <begin position="2061"/>
        <end position="2086"/>
    </location>
</feature>
<comment type="caution">
    <text evidence="14">The sequence shown here is derived from an EMBL/GenBank/DDBJ whole genome shotgun (WGS) entry which is preliminary data.</text>
</comment>
<dbReference type="InterPro" id="IPR009030">
    <property type="entry name" value="Growth_fac_rcpt_cys_sf"/>
</dbReference>
<feature type="domain" description="EGF-like" evidence="11">
    <location>
        <begin position="1825"/>
        <end position="1862"/>
    </location>
</feature>
<reference evidence="14 15" key="1">
    <citation type="submission" date="2024-11" db="EMBL/GenBank/DDBJ databases">
        <title>Chromosome-level genome assembly of the freshwater bivalve Anodonta woodiana.</title>
        <authorList>
            <person name="Chen X."/>
        </authorList>
    </citation>
    <scope>NUCLEOTIDE SEQUENCE [LARGE SCALE GENOMIC DNA]</scope>
    <source>
        <strain evidence="14">MN2024</strain>
        <tissue evidence="14">Gills</tissue>
    </source>
</reference>
<dbReference type="EMBL" id="JBJQND010000018">
    <property type="protein sequence ID" value="KAL3837467.1"/>
    <property type="molecule type" value="Genomic_DNA"/>
</dbReference>
<evidence type="ECO:0000256" key="7">
    <source>
        <dbReference type="ARBA" id="ARBA00023157"/>
    </source>
</evidence>
<gene>
    <name evidence="14" type="ORF">ACJMK2_022821</name>
</gene>
<sequence>IDVCSLYNPCKNGGNCTNTNGSYSCICTSGWSDLNCTTDINECLKTPCANGGTCINTPGTFICNCSSGLMGLTCSEYKAFTLDYGSKAGDSVLTGVDDDCSTVITTSLPFPVYGILYKDIYVCSNGIVSFSKQVTTPTPARDDDELLQHSYLAPYFTDLDLRANMSSGGGIIYYHAYDIIKNQALGTNSNVVQVRDFVRNSESDQKSFNPTFLLLVSWDRVQAYPASSGKNESISCHVVLVTDGLNTFALYVYLRGQMLLQNKEVFIGYAFGLSNNLKKDLNSFTSRALNIDVNVETNGLKGVLYYRLTPIDFQLSSDQLVCLSWWSKDRSNKDYYERMNDEMPACPCSMNWLWWDNSFGSYYFQDAYTYCAVVRPRWWYSPHGKTCCYNVMTGQYQQTAPTAGGFQQYHMLTNSKQYQAIDLRMKEYCCNRTKLCDLYYELRPVSRCYTIYPFFFAIFWGDPHIETLDKNKFTFNGWGEYTLVSLETTNTSFYLQARTTRAEKANGNLTDATIFSAFAAKDKLGSNVQVELNERKDGLIIYAKSSEKMPSVVDYTREFVDMTKVFNVQDEYISLSRDDATKTLTVVFSNGISFNVSVGVRMLSVSVVLPTVFKGRTKGLLGNFDGNPDNDFMFDNDTVLSPNISERQIFGYGQSWEVNSMKSVFIYPPGKNHSDFHNRTFVPKFLSEANTDKVTNAKKICGEENQECIFDLVFTENEAVANNTRRLEDQASTGQAVIANQIPTITGNSTVYTRVGQNVSVRANASDDGPITYKLLYNTANATFKVETDNSTTISFVLNNDDPVSVSITAEDQLKVQAPALTLDIYVCSGCKSHGYCDFNQQRADNRSKQTFKYAMCICDPYWQGENCETDFNGCASTPCSPLRNCTDNPASIHQSLRRAYNCSACPNGYTDGVLDPSKCIDINECNTSTHGCAQTCVNTDGKLLLRMQQNIQVTFEWERLPRLLNLSYFFFSKLDINECLEGISDCDQDCNNTYGGFICTCKYGYTYNISQHKCINDKSVGACDNKNCSGADGCTIDASGNATCFCRAGYSLMENGTCKDIDECTQNICSQKCENSIGSFKCTCIPGYTPGNEVTSCVPCSYPFYGANCSYTCTCGRGAEKCDPVKGCVCAPGWTGINCDIDVNECTDNPNICDDTLKFCTNSIGSYTCTCRSGYKAVNSTCTDINECSDPTLNACEQVCINTLGGYTCRCKSGYNVDPANNTKCKDIDECETGQSGCDHVCENSVGRFSCSCYFGYKLETDRRTCVIDENPCNTYADLHCSQICRVDFVKKTAVCGCIQGFKLGADNQTCIDINECTDLNGTLNLCGVKTNCWNTNGTYICSCDTGFKLENDQRTCTACDNFHYGINCSRECNCGVGSERCDKVRGCVCKTGWIGDICDTDVDECSNVGICIGANIYCRNYPGSYQCLCKTGYANDTYGLCQDINECTSNSINACDQICTNTDGSYVCSCQTGFLKNGTKCYDINECDGNNDCSQSCTNTPGNYRCSCFDGFLLNTTDRRTCYPADQCSSSNVTACVSKNALCISRNGSAQCYCQKGYQNDSQGYCTDIDECKRSPLPCSENCTNTNGSYACYCGPGKEIATDGSTCIKCLEGKYGVKCAQNCSCNATNTEKCDPVNGSCICKSGWEGQSCNVNVNECNNKTICPVNSDCKDLIGSFLCECQNGFTKTAEGFCAPCQGNTYGKNCMETCSCVAANTVTCNNTYGNCTCTGGWKGLNCSEDVNECTVLNTTQCTGKNVICQNTIGSYRCTCPTGFSIDANFGCVDIDECLEGTDTCVQGCNNIPGNYTCVCNPGYRGDGINCLDIDECASNNTCRNGGTCNNTAGSYKCICASGWTGDNCTTDIDECFERTANCQQACVNTNGSYNCLCFSGFHGNGSDCIPDAVKHSETISLKFNFNLQNESLNNSIIYNKYKKAVNETIWKHFQEKLGSDFVSVEIIRITKGSLNVDFFVTTQNTDTVKSALIKTVADVYNANFVINNVNVSVVSAIIGNLTVNNDSDQCVLYTTLTQPCPIEYTCIVEENGPVCRYNYKKNIDTFELAVGLGIGIPLGFLFVLIVIVLVIYCGKIRKKEYSSDSSSLDERSKVTLQGFATYGMPTKMTSLSRNDPFTGRYKSYLDVTTVGHRHESRNTTDLELSQFHHDAANDYYEYGRDEDKQRESNFSWDFILNSLNPNQKYEIKRPRTKISPNPIYN</sequence>
<dbReference type="Pfam" id="PF06119">
    <property type="entry name" value="NIDO"/>
    <property type="match status" value="1"/>
</dbReference>
<dbReference type="PROSITE" id="PS01187">
    <property type="entry name" value="EGF_CA"/>
    <property type="match status" value="8"/>
</dbReference>
<dbReference type="GO" id="GO:0016020">
    <property type="term" value="C:membrane"/>
    <property type="evidence" value="ECO:0007669"/>
    <property type="project" value="UniProtKB-SubCell"/>
</dbReference>
<dbReference type="SMART" id="SM00181">
    <property type="entry name" value="EGF"/>
    <property type="match status" value="24"/>
</dbReference>
<keyword evidence="7 9" id="KW-1015">Disulfide bond</keyword>
<feature type="domain" description="EGF-like" evidence="11">
    <location>
        <begin position="1864"/>
        <end position="1902"/>
    </location>
</feature>
<dbReference type="SUPFAM" id="SSF57184">
    <property type="entry name" value="Growth factor receptor domain"/>
    <property type="match status" value="7"/>
</dbReference>
<feature type="domain" description="EGF-like" evidence="11">
    <location>
        <begin position="1314"/>
        <end position="1355"/>
    </location>
</feature>
<dbReference type="PANTHER" id="PTHR24039:SF28">
    <property type="entry name" value="EGF-LIKE DOMAIN-CONTAINING PROTEIN"/>
    <property type="match status" value="1"/>
</dbReference>
<accession>A0ABD3TK71</accession>
<keyword evidence="8" id="KW-0325">Glycoprotein</keyword>
<dbReference type="FunFam" id="2.10.25.10:FF:000240">
    <property type="entry name" value="Vitamin K-dependent protein S"/>
    <property type="match status" value="1"/>
</dbReference>
<organism evidence="14 15">
    <name type="scientific">Sinanodonta woodiana</name>
    <name type="common">Chinese pond mussel</name>
    <name type="synonym">Anodonta woodiana</name>
    <dbReference type="NCBI Taxonomy" id="1069815"/>
    <lineage>
        <taxon>Eukaryota</taxon>
        <taxon>Metazoa</taxon>
        <taxon>Spiralia</taxon>
        <taxon>Lophotrochozoa</taxon>
        <taxon>Mollusca</taxon>
        <taxon>Bivalvia</taxon>
        <taxon>Autobranchia</taxon>
        <taxon>Heteroconchia</taxon>
        <taxon>Palaeoheterodonta</taxon>
        <taxon>Unionida</taxon>
        <taxon>Unionoidea</taxon>
        <taxon>Unionidae</taxon>
        <taxon>Unioninae</taxon>
        <taxon>Sinanodonta</taxon>
    </lineage>
</organism>
<dbReference type="Pfam" id="PF07645">
    <property type="entry name" value="EGF_CA"/>
    <property type="match status" value="14"/>
</dbReference>
<feature type="domain" description="AMOP" evidence="12">
    <location>
        <begin position="314"/>
        <end position="443"/>
    </location>
</feature>
<keyword evidence="2 9" id="KW-0245">EGF-like domain</keyword>
<feature type="non-terminal residue" evidence="14">
    <location>
        <position position="1"/>
    </location>
</feature>
<dbReference type="PROSITE" id="PS50856">
    <property type="entry name" value="AMOP"/>
    <property type="match status" value="1"/>
</dbReference>